<sequence length="133" mass="15170">MHCPSGDLSLISVPWHQCWMLSTRHYFNLLCCCLLKLGVCNCLYQNGFQKMVAASPLSLLIGRARITCLHLSYKGSWESKFLPSALKMCRIRRRELLQIECGKVMGSQKAQQVSILSSQSNGINRHMFRNFTT</sequence>
<reference evidence="1" key="2">
    <citation type="submission" date="2002-12" db="EMBL/GenBank/DDBJ databases">
        <authorList>
            <person name="Hashimoto K."/>
            <person name="Osada N."/>
            <person name="Hida M."/>
            <person name="Kusuda J."/>
            <person name="Sugano S."/>
        </authorList>
    </citation>
    <scope>NUCLEOTIDE SEQUENCE</scope>
    <source>
        <tissue evidence="1">Medulla oblongata</tissue>
    </source>
</reference>
<proteinExistence type="evidence at transcript level"/>
<organism evidence="1">
    <name type="scientific">Macaca fascicularis</name>
    <name type="common">Crab-eating macaque</name>
    <name type="synonym">Cynomolgus monkey</name>
    <dbReference type="NCBI Taxonomy" id="9541"/>
    <lineage>
        <taxon>Eukaryota</taxon>
        <taxon>Metazoa</taxon>
        <taxon>Chordata</taxon>
        <taxon>Craniata</taxon>
        <taxon>Vertebrata</taxon>
        <taxon>Euteleostomi</taxon>
        <taxon>Mammalia</taxon>
        <taxon>Eutheria</taxon>
        <taxon>Euarchontoglires</taxon>
        <taxon>Primates</taxon>
        <taxon>Haplorrhini</taxon>
        <taxon>Catarrhini</taxon>
        <taxon>Cercopithecidae</taxon>
        <taxon>Cercopithecinae</taxon>
        <taxon>Macaca</taxon>
    </lineage>
</organism>
<dbReference type="EMBL" id="AB097522">
    <property type="protein sequence ID" value="BAC41747.1"/>
    <property type="molecule type" value="mRNA"/>
</dbReference>
<evidence type="ECO:0000313" key="1">
    <source>
        <dbReference type="EMBL" id="BAC41747.1"/>
    </source>
</evidence>
<accession>Q8HXJ6</accession>
<name>Q8HXJ6_MACFA</name>
<protein>
    <submittedName>
        <fullName evidence="1">Uncharacterized protein</fullName>
    </submittedName>
</protein>
<reference evidence="1" key="1">
    <citation type="journal article" date="2001" name="Gene">
        <title>Assignment of 118 novel cDNAs of cynomolgus monkey brain to human chromosomes.</title>
        <authorList>
            <person name="Osada N."/>
            <person name="Hida M."/>
            <person name="Kususda J."/>
            <person name="Tanuma R."/>
            <person name="Iseki K."/>
            <person name="Hirata M."/>
            <person name="Suto Y."/>
            <person name="Hirai M."/>
            <person name="Terao K."/>
            <person name="Suzuki Y."/>
            <person name="Sugano S."/>
            <person name="Hashimoto K."/>
        </authorList>
    </citation>
    <scope>NUCLEOTIDE SEQUENCE</scope>
    <source>
        <tissue evidence="1">Medulla oblongata</tissue>
    </source>
</reference>
<dbReference type="AlphaFoldDB" id="Q8HXJ6"/>